<evidence type="ECO:0000256" key="4">
    <source>
        <dbReference type="ARBA" id="ARBA00022679"/>
    </source>
</evidence>
<dbReference type="Pfam" id="PF04055">
    <property type="entry name" value="Radical_SAM"/>
    <property type="match status" value="1"/>
</dbReference>
<dbReference type="PROSITE" id="PS51332">
    <property type="entry name" value="B12_BINDING"/>
    <property type="match status" value="1"/>
</dbReference>
<evidence type="ECO:0000256" key="7">
    <source>
        <dbReference type="ARBA" id="ARBA00023004"/>
    </source>
</evidence>
<dbReference type="InterPro" id="IPR023404">
    <property type="entry name" value="rSAM_horseshoe"/>
</dbReference>
<dbReference type="InterPro" id="IPR007197">
    <property type="entry name" value="rSAM"/>
</dbReference>
<dbReference type="PROSITE" id="PS01278">
    <property type="entry name" value="MTTASE_RADICAL"/>
    <property type="match status" value="1"/>
</dbReference>
<keyword evidence="2" id="KW-0004">4Fe-4S</keyword>
<dbReference type="GO" id="GO:0046872">
    <property type="term" value="F:metal ion binding"/>
    <property type="evidence" value="ECO:0007669"/>
    <property type="project" value="UniProtKB-KW"/>
</dbReference>
<dbReference type="PANTHER" id="PTHR43409">
    <property type="entry name" value="ANAEROBIC MAGNESIUM-PROTOPORPHYRIN IX MONOMETHYL ESTER CYCLASE-RELATED"/>
    <property type="match status" value="1"/>
</dbReference>
<feature type="domain" description="Radical SAM core" evidence="10">
    <location>
        <begin position="158"/>
        <end position="391"/>
    </location>
</feature>
<dbReference type="GO" id="GO:0051539">
    <property type="term" value="F:4 iron, 4 sulfur cluster binding"/>
    <property type="evidence" value="ECO:0007669"/>
    <property type="project" value="UniProtKB-KW"/>
</dbReference>
<keyword evidence="4" id="KW-0808">Transferase</keyword>
<dbReference type="GO" id="GO:0031419">
    <property type="term" value="F:cobalamin binding"/>
    <property type="evidence" value="ECO:0007669"/>
    <property type="project" value="InterPro"/>
</dbReference>
<evidence type="ECO:0000256" key="6">
    <source>
        <dbReference type="ARBA" id="ARBA00022723"/>
    </source>
</evidence>
<keyword evidence="8" id="KW-0411">Iron-sulfur</keyword>
<dbReference type="Gene3D" id="3.80.30.20">
    <property type="entry name" value="tm_1862 like domain"/>
    <property type="match status" value="1"/>
</dbReference>
<dbReference type="SFLD" id="SFLDS00029">
    <property type="entry name" value="Radical_SAM"/>
    <property type="match status" value="1"/>
</dbReference>
<dbReference type="InterPro" id="IPR058240">
    <property type="entry name" value="rSAM_sf"/>
</dbReference>
<dbReference type="PANTHER" id="PTHR43409:SF7">
    <property type="entry name" value="BLL1977 PROTEIN"/>
    <property type="match status" value="1"/>
</dbReference>
<proteinExistence type="predicted"/>
<dbReference type="EMBL" id="DSEC01000619">
    <property type="protein sequence ID" value="HER44509.1"/>
    <property type="molecule type" value="Genomic_DNA"/>
</dbReference>
<dbReference type="Pfam" id="PF02310">
    <property type="entry name" value="B12-binding"/>
    <property type="match status" value="1"/>
</dbReference>
<protein>
    <submittedName>
        <fullName evidence="11">B12-binding domain-containing radical SAM protein</fullName>
    </submittedName>
</protein>
<evidence type="ECO:0000313" key="11">
    <source>
        <dbReference type="EMBL" id="HER44509.1"/>
    </source>
</evidence>
<evidence type="ECO:0000256" key="5">
    <source>
        <dbReference type="ARBA" id="ARBA00022691"/>
    </source>
</evidence>
<gene>
    <name evidence="11" type="ORF">ENO08_08630</name>
</gene>
<evidence type="ECO:0000259" key="10">
    <source>
        <dbReference type="PROSITE" id="PS51918"/>
    </source>
</evidence>
<keyword evidence="7" id="KW-0408">Iron</keyword>
<evidence type="ECO:0000259" key="9">
    <source>
        <dbReference type="PROSITE" id="PS51332"/>
    </source>
</evidence>
<dbReference type="SUPFAM" id="SSF102114">
    <property type="entry name" value="Radical SAM enzymes"/>
    <property type="match status" value="1"/>
</dbReference>
<dbReference type="SFLD" id="SFLDG01123">
    <property type="entry name" value="methyltransferase_(Class_B)"/>
    <property type="match status" value="1"/>
</dbReference>
<dbReference type="Proteomes" id="UP000886069">
    <property type="component" value="Unassembled WGS sequence"/>
</dbReference>
<dbReference type="InterPro" id="IPR020612">
    <property type="entry name" value="Methylthiotransferase_CS"/>
</dbReference>
<dbReference type="SFLD" id="SFLDG01082">
    <property type="entry name" value="B12-binding_domain_containing"/>
    <property type="match status" value="1"/>
</dbReference>
<evidence type="ECO:0000256" key="2">
    <source>
        <dbReference type="ARBA" id="ARBA00022485"/>
    </source>
</evidence>
<dbReference type="Gene3D" id="3.40.50.280">
    <property type="entry name" value="Cobalamin-binding domain"/>
    <property type="match status" value="1"/>
</dbReference>
<keyword evidence="3" id="KW-0489">Methyltransferase</keyword>
<evidence type="ECO:0000256" key="1">
    <source>
        <dbReference type="ARBA" id="ARBA00001966"/>
    </source>
</evidence>
<dbReference type="PROSITE" id="PS51918">
    <property type="entry name" value="RADICAL_SAM"/>
    <property type="match status" value="1"/>
</dbReference>
<evidence type="ECO:0000256" key="8">
    <source>
        <dbReference type="ARBA" id="ARBA00023014"/>
    </source>
</evidence>
<dbReference type="AlphaFoldDB" id="A0A7V2F4K7"/>
<dbReference type="GO" id="GO:0005829">
    <property type="term" value="C:cytosol"/>
    <property type="evidence" value="ECO:0007669"/>
    <property type="project" value="TreeGrafter"/>
</dbReference>
<feature type="domain" description="B12-binding" evidence="9">
    <location>
        <begin position="63"/>
        <end position="137"/>
    </location>
</feature>
<evidence type="ECO:0000256" key="3">
    <source>
        <dbReference type="ARBA" id="ARBA00022603"/>
    </source>
</evidence>
<dbReference type="InterPro" id="IPR006638">
    <property type="entry name" value="Elp3/MiaA/NifB-like_rSAM"/>
</dbReference>
<dbReference type="InterPro" id="IPR006158">
    <property type="entry name" value="Cobalamin-bd"/>
</dbReference>
<keyword evidence="5" id="KW-0949">S-adenosyl-L-methionine</keyword>
<dbReference type="SMART" id="SM00729">
    <property type="entry name" value="Elp3"/>
    <property type="match status" value="1"/>
</dbReference>
<sequence>MRLLLINPRNPVVNINNKKNYWNRYRVWKPLGLLVLAGMTPPDWEITVIDENVQVPDYSDLPRPDLVGVTAFTSQAPRAYELSAMFRGMGVPVVMGGIHATMRWKEASARVDTVVTGEAESVWPGLLDDFKNGRMLTLYEGGHADMETTPRARHDLLPTGYQFGIIQTTRGCPLNCSFCSVGPFNGSKYRRRSNDEVISEFRMIKEKHVLVVDDNLIGTRPDHIKRAKDLFRAMIEADLGKQWICQATINIADDEELLRLANKAGCIGAFIGFESINRDGLAEVQKSYNMKDDRDFAASVRRIQKHQINVAGSFIMGLDIDRPGIGIQIADTADMYGVDFLNVLILTPLPGTRLWTKMEEEGRIRSDRFPEDWKYYTLTLPVGHYKNFNCDEIISELYSCVHRFYSLRGIARRVGLNILRRQHPFLTMVGNLSYRNNGRLGRRIYDEFREICDRLPAAIHLPSTGDNLHALASGAKVHESSMK</sequence>
<organism evidence="11">
    <name type="scientific">Eiseniibacteriota bacterium</name>
    <dbReference type="NCBI Taxonomy" id="2212470"/>
    <lineage>
        <taxon>Bacteria</taxon>
        <taxon>Candidatus Eiseniibacteriota</taxon>
    </lineage>
</organism>
<comment type="caution">
    <text evidence="11">The sequence shown here is derived from an EMBL/GenBank/DDBJ whole genome shotgun (WGS) entry which is preliminary data.</text>
</comment>
<dbReference type="InterPro" id="IPR051198">
    <property type="entry name" value="BchE-like"/>
</dbReference>
<keyword evidence="6" id="KW-0479">Metal-binding</keyword>
<dbReference type="InterPro" id="IPR034466">
    <property type="entry name" value="Methyltransferase_Class_B"/>
</dbReference>
<dbReference type="CDD" id="cd01335">
    <property type="entry name" value="Radical_SAM"/>
    <property type="match status" value="1"/>
</dbReference>
<dbReference type="CDD" id="cd02068">
    <property type="entry name" value="radical_SAM_B12_BD"/>
    <property type="match status" value="1"/>
</dbReference>
<comment type="cofactor">
    <cofactor evidence="1">
        <name>[4Fe-4S] cluster</name>
        <dbReference type="ChEBI" id="CHEBI:49883"/>
    </cofactor>
</comment>
<reference evidence="11" key="1">
    <citation type="journal article" date="2020" name="mSystems">
        <title>Genome- and Community-Level Interaction Insights into Carbon Utilization and Element Cycling Functions of Hydrothermarchaeota in Hydrothermal Sediment.</title>
        <authorList>
            <person name="Zhou Z."/>
            <person name="Liu Y."/>
            <person name="Xu W."/>
            <person name="Pan J."/>
            <person name="Luo Z.H."/>
            <person name="Li M."/>
        </authorList>
    </citation>
    <scope>NUCLEOTIDE SEQUENCE [LARGE SCALE GENOMIC DNA]</scope>
    <source>
        <strain evidence="11">SpSt-1233</strain>
    </source>
</reference>
<name>A0A7V2F4K7_UNCEI</name>
<dbReference type="GO" id="GO:0003824">
    <property type="term" value="F:catalytic activity"/>
    <property type="evidence" value="ECO:0007669"/>
    <property type="project" value="InterPro"/>
</dbReference>
<accession>A0A7V2F4K7</accession>